<protein>
    <submittedName>
        <fullName evidence="2">Uncharacterized protein</fullName>
    </submittedName>
</protein>
<dbReference type="AlphaFoldDB" id="A0A5M3W9Y3"/>
<organism evidence="2 3">
    <name type="scientific">Acrocarpospora corrugata</name>
    <dbReference type="NCBI Taxonomy" id="35763"/>
    <lineage>
        <taxon>Bacteria</taxon>
        <taxon>Bacillati</taxon>
        <taxon>Actinomycetota</taxon>
        <taxon>Actinomycetes</taxon>
        <taxon>Streptosporangiales</taxon>
        <taxon>Streptosporangiaceae</taxon>
        <taxon>Acrocarpospora</taxon>
    </lineage>
</organism>
<keyword evidence="1" id="KW-0472">Membrane</keyword>
<proteinExistence type="predicted"/>
<evidence type="ECO:0000256" key="1">
    <source>
        <dbReference type="SAM" id="Phobius"/>
    </source>
</evidence>
<comment type="caution">
    <text evidence="2">The sequence shown here is derived from an EMBL/GenBank/DDBJ whole genome shotgun (WGS) entry which is preliminary data.</text>
</comment>
<dbReference type="EMBL" id="BLAD01000116">
    <property type="protein sequence ID" value="GES05875.1"/>
    <property type="molecule type" value="Genomic_DNA"/>
</dbReference>
<sequence length="106" mass="11557">MLRLRRRKEGSHPRKEGVVVRLSREELRIQEDLDQHFAQTDSRPVADAYRLDPWIQPLPTGMALLLSVLTAVLLGLVLLMSFASGDNACSIASAAGQAQCATSSPS</sequence>
<dbReference type="Proteomes" id="UP000334990">
    <property type="component" value="Unassembled WGS sequence"/>
</dbReference>
<gene>
    <name evidence="2" type="ORF">Acor_79440</name>
</gene>
<name>A0A5M3W9Y3_9ACTN</name>
<evidence type="ECO:0000313" key="2">
    <source>
        <dbReference type="EMBL" id="GES05875.1"/>
    </source>
</evidence>
<accession>A0A5M3W9Y3</accession>
<keyword evidence="1" id="KW-0812">Transmembrane</keyword>
<keyword evidence="1" id="KW-1133">Transmembrane helix</keyword>
<evidence type="ECO:0000313" key="3">
    <source>
        <dbReference type="Proteomes" id="UP000334990"/>
    </source>
</evidence>
<keyword evidence="3" id="KW-1185">Reference proteome</keyword>
<reference evidence="2 3" key="1">
    <citation type="submission" date="2019-10" db="EMBL/GenBank/DDBJ databases">
        <title>Whole genome shotgun sequence of Acrocarpospora corrugata NBRC 13972.</title>
        <authorList>
            <person name="Ichikawa N."/>
            <person name="Kimura A."/>
            <person name="Kitahashi Y."/>
            <person name="Komaki H."/>
            <person name="Oguchi A."/>
        </authorList>
    </citation>
    <scope>NUCLEOTIDE SEQUENCE [LARGE SCALE GENOMIC DNA]</scope>
    <source>
        <strain evidence="2 3">NBRC 13972</strain>
    </source>
</reference>
<feature type="transmembrane region" description="Helical" evidence="1">
    <location>
        <begin position="63"/>
        <end position="83"/>
    </location>
</feature>